<evidence type="ECO:0000259" key="2">
    <source>
        <dbReference type="Pfam" id="PF00339"/>
    </source>
</evidence>
<dbReference type="InterPro" id="IPR039634">
    <property type="entry name" value="Bul1-like"/>
</dbReference>
<dbReference type="VEuPathDB" id="FungiDB:BTJ68_05629"/>
<dbReference type="PANTHER" id="PTHR31904">
    <property type="entry name" value="BYPASS OF STOP CODON PROTEIN 5-RELATED"/>
    <property type="match status" value="1"/>
</dbReference>
<evidence type="ECO:0000313" key="4">
    <source>
        <dbReference type="Proteomes" id="UP000281677"/>
    </source>
</evidence>
<feature type="region of interest" description="Disordered" evidence="1">
    <location>
        <begin position="355"/>
        <end position="382"/>
    </location>
</feature>
<dbReference type="AlphaFoldDB" id="A0A3M7I0Q9"/>
<sequence length="582" mass="63194">MSPATTPTGEGPPNAPGVPARLRHLVQAPRVDISIKLASRKQVFTTLDKIEGVASVTATADTYFDDVEIEFVGTARTFLERLTTAAAASGRSEAFHQFLKLTQPGLEDHYPEANILKAGQTYDFPFVFGVPQQLLPRICQHKVQSPSVRDAHLQLPPTFGDKDFTDQPGELNDMAPDMASVRYGVFAKVSKVKSTDEGASRVSLASRAKKLRISPAVDEEPPLDAGGKDSEYVMRKEKMMRKGMLKGKLGTLVMEASQPPSLRMKPNSNHDSESRTTTMATVMLRFDPADENAQPPRLNCMNSKLKAVTFFASSARQSFPTKNASSLDLSQGIHTEQLQLSSRCMANVEWTKHQAEKPADTNARRDSATSFSGVGVDNNIPQPSEHYKGKTYYTARLLVPLTLPNTKAFVPTFHSCLVSRQYALKLDLSVSGTGGIAPSLDLKLPIQISQAGRQDNHSPERPAGAPPAISPEEEAAESESIYDFFEPRSMSPPSFSSSSSAPPPPPAAFSQEGQQGQQQQQQPRSHSGSRTPPERRTRSRVPVLGGGGRRGDADEAPPGYSVLPPGAQRMLRGERSVEVAAH</sequence>
<comment type="caution">
    <text evidence="3">The sequence shown here is derived from an EMBL/GenBank/DDBJ whole genome shotgun (WGS) entry which is preliminary data.</text>
</comment>
<feature type="compositionally biased region" description="Basic and acidic residues" evidence="1">
    <location>
        <begin position="355"/>
        <end position="367"/>
    </location>
</feature>
<feature type="region of interest" description="Disordered" evidence="1">
    <location>
        <begin position="451"/>
        <end position="582"/>
    </location>
</feature>
<organism evidence="3 4">
    <name type="scientific">Hortaea werneckii</name>
    <name type="common">Black yeast</name>
    <name type="synonym">Cladosporium werneckii</name>
    <dbReference type="NCBI Taxonomy" id="91943"/>
    <lineage>
        <taxon>Eukaryota</taxon>
        <taxon>Fungi</taxon>
        <taxon>Dikarya</taxon>
        <taxon>Ascomycota</taxon>
        <taxon>Pezizomycotina</taxon>
        <taxon>Dothideomycetes</taxon>
        <taxon>Dothideomycetidae</taxon>
        <taxon>Mycosphaerellales</taxon>
        <taxon>Teratosphaeriaceae</taxon>
        <taxon>Hortaea</taxon>
    </lineage>
</organism>
<accession>A0A3M7I0Q9</accession>
<evidence type="ECO:0000313" key="3">
    <source>
        <dbReference type="EMBL" id="RMZ18915.1"/>
    </source>
</evidence>
<protein>
    <recommendedName>
        <fullName evidence="2">Arrestin-like N-terminal domain-containing protein</fullName>
    </recommendedName>
</protein>
<feature type="domain" description="Arrestin-like N-terminal" evidence="2">
    <location>
        <begin position="34"/>
        <end position="136"/>
    </location>
</feature>
<feature type="compositionally biased region" description="Low complexity" evidence="1">
    <location>
        <begin position="508"/>
        <end position="522"/>
    </location>
</feature>
<gene>
    <name evidence="3" type="ORF">D0859_17098</name>
</gene>
<feature type="compositionally biased region" description="Basic and acidic residues" evidence="1">
    <location>
        <begin position="571"/>
        <end position="582"/>
    </location>
</feature>
<dbReference type="Proteomes" id="UP000281677">
    <property type="component" value="Unassembled WGS sequence"/>
</dbReference>
<dbReference type="Pfam" id="PF00339">
    <property type="entry name" value="Arrestin_N"/>
    <property type="match status" value="1"/>
</dbReference>
<evidence type="ECO:0000256" key="1">
    <source>
        <dbReference type="SAM" id="MobiDB-lite"/>
    </source>
</evidence>
<proteinExistence type="predicted"/>
<dbReference type="InterPro" id="IPR011021">
    <property type="entry name" value="Arrestin-like_N"/>
</dbReference>
<dbReference type="InterPro" id="IPR014752">
    <property type="entry name" value="Arrestin-like_C"/>
</dbReference>
<dbReference type="OrthoDB" id="2283785at2759"/>
<dbReference type="EMBL" id="QWIT01001236">
    <property type="protein sequence ID" value="RMZ18915.1"/>
    <property type="molecule type" value="Genomic_DNA"/>
</dbReference>
<name>A0A3M7I0Q9_HORWE</name>
<dbReference type="PANTHER" id="PTHR31904:SF1">
    <property type="entry name" value="BYPASS OF STOP CODON PROTEIN 5-RELATED"/>
    <property type="match status" value="1"/>
</dbReference>
<dbReference type="Gene3D" id="2.60.40.640">
    <property type="match status" value="1"/>
</dbReference>
<reference evidence="3 4" key="1">
    <citation type="journal article" date="2018" name="BMC Genomics">
        <title>Genomic evidence for intraspecific hybridization in a clonal and extremely halotolerant yeast.</title>
        <authorList>
            <person name="Gostincar C."/>
            <person name="Stajich J.E."/>
            <person name="Zupancic J."/>
            <person name="Zalar P."/>
            <person name="Gunde-Cimerman N."/>
        </authorList>
    </citation>
    <scope>NUCLEOTIDE SEQUENCE [LARGE SCALE GENOMIC DNA]</scope>
    <source>
        <strain evidence="3 4">EXF-120</strain>
    </source>
</reference>
<feature type="compositionally biased region" description="Low complexity" evidence="1">
    <location>
        <begin position="491"/>
        <end position="500"/>
    </location>
</feature>